<comment type="caution">
    <text evidence="5">The sequence shown here is derived from an EMBL/GenBank/DDBJ whole genome shotgun (WGS) entry which is preliminary data.</text>
</comment>
<evidence type="ECO:0000256" key="3">
    <source>
        <dbReference type="ARBA" id="ARBA00023163"/>
    </source>
</evidence>
<dbReference type="Gene3D" id="1.20.120.530">
    <property type="entry name" value="GntR ligand-binding domain-like"/>
    <property type="match status" value="1"/>
</dbReference>
<feature type="domain" description="HTH gntR-type" evidence="4">
    <location>
        <begin position="11"/>
        <end position="78"/>
    </location>
</feature>
<dbReference type="AlphaFoldDB" id="A0A7W6FQW8"/>
<keyword evidence="6" id="KW-1185">Reference proteome</keyword>
<dbReference type="EMBL" id="JACIDT010000011">
    <property type="protein sequence ID" value="MBB3927390.1"/>
    <property type="molecule type" value="Genomic_DNA"/>
</dbReference>
<dbReference type="InterPro" id="IPR011711">
    <property type="entry name" value="GntR_C"/>
</dbReference>
<protein>
    <submittedName>
        <fullName evidence="5">DNA-binding GntR family transcriptional regulator</fullName>
    </submittedName>
</protein>
<reference evidence="5 6" key="1">
    <citation type="submission" date="2020-08" db="EMBL/GenBank/DDBJ databases">
        <title>Genomic Encyclopedia of Type Strains, Phase IV (KMG-IV): sequencing the most valuable type-strain genomes for metagenomic binning, comparative biology and taxonomic classification.</title>
        <authorList>
            <person name="Goeker M."/>
        </authorList>
    </citation>
    <scope>NUCLEOTIDE SEQUENCE [LARGE SCALE GENOMIC DNA]</scope>
    <source>
        <strain evidence="5 6">DSM 26189</strain>
    </source>
</reference>
<dbReference type="CDD" id="cd07377">
    <property type="entry name" value="WHTH_GntR"/>
    <property type="match status" value="1"/>
</dbReference>
<proteinExistence type="predicted"/>
<dbReference type="InterPro" id="IPR008920">
    <property type="entry name" value="TF_FadR/GntR_C"/>
</dbReference>
<evidence type="ECO:0000256" key="1">
    <source>
        <dbReference type="ARBA" id="ARBA00023015"/>
    </source>
</evidence>
<evidence type="ECO:0000256" key="2">
    <source>
        <dbReference type="ARBA" id="ARBA00023125"/>
    </source>
</evidence>
<dbReference type="SMART" id="SM00895">
    <property type="entry name" value="FCD"/>
    <property type="match status" value="1"/>
</dbReference>
<keyword evidence="2 5" id="KW-0238">DNA-binding</keyword>
<keyword evidence="1" id="KW-0805">Transcription regulation</keyword>
<dbReference type="RefSeq" id="WP_188072886.1">
    <property type="nucleotide sequence ID" value="NZ_BSPS01000034.1"/>
</dbReference>
<dbReference type="GO" id="GO:0003677">
    <property type="term" value="F:DNA binding"/>
    <property type="evidence" value="ECO:0007669"/>
    <property type="project" value="UniProtKB-KW"/>
</dbReference>
<organism evidence="5 6">
    <name type="scientific">Sphingobium jiangsuense</name>
    <dbReference type="NCBI Taxonomy" id="870476"/>
    <lineage>
        <taxon>Bacteria</taxon>
        <taxon>Pseudomonadati</taxon>
        <taxon>Pseudomonadota</taxon>
        <taxon>Alphaproteobacteria</taxon>
        <taxon>Sphingomonadales</taxon>
        <taxon>Sphingomonadaceae</taxon>
        <taxon>Sphingobium</taxon>
    </lineage>
</organism>
<dbReference type="InterPro" id="IPR036388">
    <property type="entry name" value="WH-like_DNA-bd_sf"/>
</dbReference>
<dbReference type="InterPro" id="IPR000524">
    <property type="entry name" value="Tscrpt_reg_HTH_GntR"/>
</dbReference>
<dbReference type="SUPFAM" id="SSF48008">
    <property type="entry name" value="GntR ligand-binding domain-like"/>
    <property type="match status" value="1"/>
</dbReference>
<name>A0A7W6FQW8_9SPHN</name>
<dbReference type="PANTHER" id="PTHR43537:SF5">
    <property type="entry name" value="UXU OPERON TRANSCRIPTIONAL REGULATOR"/>
    <property type="match status" value="1"/>
</dbReference>
<evidence type="ECO:0000313" key="6">
    <source>
        <dbReference type="Proteomes" id="UP000571950"/>
    </source>
</evidence>
<dbReference type="Gene3D" id="1.10.10.10">
    <property type="entry name" value="Winged helix-like DNA-binding domain superfamily/Winged helix DNA-binding domain"/>
    <property type="match status" value="1"/>
</dbReference>
<accession>A0A7W6FQW8</accession>
<dbReference type="Pfam" id="PF07729">
    <property type="entry name" value="FCD"/>
    <property type="match status" value="1"/>
</dbReference>
<dbReference type="PRINTS" id="PR00035">
    <property type="entry name" value="HTHGNTR"/>
</dbReference>
<dbReference type="SUPFAM" id="SSF46785">
    <property type="entry name" value="Winged helix' DNA-binding domain"/>
    <property type="match status" value="1"/>
</dbReference>
<dbReference type="PROSITE" id="PS50949">
    <property type="entry name" value="HTH_GNTR"/>
    <property type="match status" value="1"/>
</dbReference>
<evidence type="ECO:0000313" key="5">
    <source>
        <dbReference type="EMBL" id="MBB3927390.1"/>
    </source>
</evidence>
<dbReference type="GO" id="GO:0003700">
    <property type="term" value="F:DNA-binding transcription factor activity"/>
    <property type="evidence" value="ECO:0007669"/>
    <property type="project" value="InterPro"/>
</dbReference>
<dbReference type="InterPro" id="IPR036390">
    <property type="entry name" value="WH_DNA-bd_sf"/>
</dbReference>
<keyword evidence="3" id="KW-0804">Transcription</keyword>
<dbReference type="Pfam" id="PF00392">
    <property type="entry name" value="GntR"/>
    <property type="match status" value="1"/>
</dbReference>
<sequence>MATKLEKQPADAVPSVIAGKLRTLIACGHYSPGIRLGQTELAEQFSASRVPVREALKLLSAEGVVEHDPNRGFFVARFSASEARQYFRLRDMVEDELLKTIRWPTEAELDDFRARAEELERLLNEGNRAEWWSRHQDFHHALFDLSPNKIMVREAMRYWSLTDRYRALVPLPRRASTARTIVNKADLVAALAQQDTKKLLKVRANRRRAFEEEVLSILEDRGL</sequence>
<gene>
    <name evidence="5" type="ORF">GGR43_003119</name>
</gene>
<dbReference type="Proteomes" id="UP000571950">
    <property type="component" value="Unassembled WGS sequence"/>
</dbReference>
<dbReference type="SMART" id="SM00345">
    <property type="entry name" value="HTH_GNTR"/>
    <property type="match status" value="1"/>
</dbReference>
<dbReference type="PANTHER" id="PTHR43537">
    <property type="entry name" value="TRANSCRIPTIONAL REGULATOR, GNTR FAMILY"/>
    <property type="match status" value="1"/>
</dbReference>
<evidence type="ECO:0000259" key="4">
    <source>
        <dbReference type="PROSITE" id="PS50949"/>
    </source>
</evidence>